<evidence type="ECO:0000313" key="2">
    <source>
        <dbReference type="Proteomes" id="UP000567795"/>
    </source>
</evidence>
<dbReference type="Proteomes" id="UP000567795">
    <property type="component" value="Unassembled WGS sequence"/>
</dbReference>
<gene>
    <name evidence="1" type="ORF">FHU37_005135</name>
</gene>
<accession>A0A853A0K3</accession>
<dbReference type="AlphaFoldDB" id="A0A853A0K3"/>
<protein>
    <submittedName>
        <fullName evidence="1">Uncharacterized protein</fullName>
    </submittedName>
</protein>
<comment type="caution">
    <text evidence="1">The sequence shown here is derived from an EMBL/GenBank/DDBJ whole genome shotgun (WGS) entry which is preliminary data.</text>
</comment>
<proteinExistence type="predicted"/>
<name>A0A853A0K3_9ACTN</name>
<reference evidence="1 2" key="1">
    <citation type="submission" date="2020-07" db="EMBL/GenBank/DDBJ databases">
        <title>Sequencing the genomes of 1000 actinobacteria strains.</title>
        <authorList>
            <person name="Klenk H.-P."/>
        </authorList>
    </citation>
    <scope>NUCLEOTIDE SEQUENCE [LARGE SCALE GENOMIC DNA]</scope>
    <source>
        <strain evidence="1 2">DSM 42178</strain>
    </source>
</reference>
<dbReference type="RefSeq" id="WP_179816987.1">
    <property type="nucleotide sequence ID" value="NZ_JACBZD010000002.1"/>
</dbReference>
<dbReference type="EMBL" id="JACBZD010000002">
    <property type="protein sequence ID" value="NYI08106.1"/>
    <property type="molecule type" value="Genomic_DNA"/>
</dbReference>
<sequence>MKFEVTRFNPLSGATEERTIVDAATAQELVDNAAVTGDRLYIRPYSTSAA</sequence>
<organism evidence="1 2">
    <name type="scientific">Allostreptomyces psammosilenae</name>
    <dbReference type="NCBI Taxonomy" id="1892865"/>
    <lineage>
        <taxon>Bacteria</taxon>
        <taxon>Bacillati</taxon>
        <taxon>Actinomycetota</taxon>
        <taxon>Actinomycetes</taxon>
        <taxon>Kitasatosporales</taxon>
        <taxon>Streptomycetaceae</taxon>
        <taxon>Allostreptomyces</taxon>
    </lineage>
</organism>
<keyword evidence="2" id="KW-1185">Reference proteome</keyword>
<evidence type="ECO:0000313" key="1">
    <source>
        <dbReference type="EMBL" id="NYI08106.1"/>
    </source>
</evidence>